<dbReference type="EMBL" id="NPIC01000001">
    <property type="protein sequence ID" value="RDL40226.1"/>
    <property type="molecule type" value="Genomic_DNA"/>
</dbReference>
<keyword evidence="1" id="KW-0732">Signal</keyword>
<dbReference type="Proteomes" id="UP000254866">
    <property type="component" value="Unassembled WGS sequence"/>
</dbReference>
<protein>
    <submittedName>
        <fullName evidence="2">Uncharacterized protein</fullName>
    </submittedName>
</protein>
<sequence length="531" mass="57091">MSSNFIRTRYFLSIWVHIFLLVGVIEARHVARNTALATAAVSVAPRDNAIREPLPTAASRTLHGGTQWVSLQGTTEVQYDMTISNVIPVWTASETNFLTIIPGTAAGAPASTVYFSFITGTATSTPGLPAPEPSIQAIVIAPALIPVLQRIISSGGGEKANDAIDEQIVGALAARGYEASTAELIPLLGLVITFLRFTFGTDPNAGLKLSPYIDLSEKIPGAGSMVTTSEYDPIFTAIPEPVYPDWMNLRMFYPPVGPLPTDYDFGSPYTSTSVSKAVPTPTCFPGAVSAKTNDDILFHANGFCDGSVPGSNDTCEYIQWDAGSNKYLALAFEANDGTCSYSCRAMYIDMFATCSEHGSISGSGIFKDGCGTYAFNITDVAPVAQFPNFSAEERSKVPLPPPTGPARLEVCYPRGNIFTSMKKQTCSLTILGSSLSPRNIKYYEASIFDGGCYQRGSVLDPLVPEVITSQLQDKLKINSLSFGQEGATVKFCYGTDCVDSTTEKRCIFKGNPFKHPGRFTNTFMLNCPFPC</sequence>
<feature type="chain" id="PRO_5016818689" evidence="1">
    <location>
        <begin position="28"/>
        <end position="531"/>
    </location>
</feature>
<name>A0A370TXG5_9HELO</name>
<feature type="signal peptide" evidence="1">
    <location>
        <begin position="1"/>
        <end position="27"/>
    </location>
</feature>
<evidence type="ECO:0000313" key="2">
    <source>
        <dbReference type="EMBL" id="RDL40226.1"/>
    </source>
</evidence>
<gene>
    <name evidence="2" type="ORF">BP5553_00205</name>
</gene>
<proteinExistence type="predicted"/>
<keyword evidence="3" id="KW-1185">Reference proteome</keyword>
<comment type="caution">
    <text evidence="2">The sequence shown here is derived from an EMBL/GenBank/DDBJ whole genome shotgun (WGS) entry which is preliminary data.</text>
</comment>
<dbReference type="AlphaFoldDB" id="A0A370TXG5"/>
<organism evidence="2 3">
    <name type="scientific">Venustampulla echinocandica</name>
    <dbReference type="NCBI Taxonomy" id="2656787"/>
    <lineage>
        <taxon>Eukaryota</taxon>
        <taxon>Fungi</taxon>
        <taxon>Dikarya</taxon>
        <taxon>Ascomycota</taxon>
        <taxon>Pezizomycotina</taxon>
        <taxon>Leotiomycetes</taxon>
        <taxon>Helotiales</taxon>
        <taxon>Pleuroascaceae</taxon>
        <taxon>Venustampulla</taxon>
    </lineage>
</organism>
<evidence type="ECO:0000313" key="3">
    <source>
        <dbReference type="Proteomes" id="UP000254866"/>
    </source>
</evidence>
<reference evidence="2 3" key="1">
    <citation type="journal article" date="2018" name="IMA Fungus">
        <title>IMA Genome-F 9: Draft genome sequence of Annulohypoxylon stygium, Aspergillus mulundensis, Berkeleyomyces basicola (syn. Thielaviopsis basicola), Ceratocystis smalleyi, two Cercospora beticola strains, Coleophoma cylindrospora, Fusarium fracticaudum, Phialophora cf. hyalina, and Morchella septimelata.</title>
        <authorList>
            <person name="Wingfield B.D."/>
            <person name="Bills G.F."/>
            <person name="Dong Y."/>
            <person name="Huang W."/>
            <person name="Nel W.J."/>
            <person name="Swalarsk-Parry B.S."/>
            <person name="Vaghefi N."/>
            <person name="Wilken P.M."/>
            <person name="An Z."/>
            <person name="de Beer Z.W."/>
            <person name="De Vos L."/>
            <person name="Chen L."/>
            <person name="Duong T.A."/>
            <person name="Gao Y."/>
            <person name="Hammerbacher A."/>
            <person name="Kikkert J.R."/>
            <person name="Li Y."/>
            <person name="Li H."/>
            <person name="Li K."/>
            <person name="Li Q."/>
            <person name="Liu X."/>
            <person name="Ma X."/>
            <person name="Naidoo K."/>
            <person name="Pethybridge S.J."/>
            <person name="Sun J."/>
            <person name="Steenkamp E.T."/>
            <person name="van der Nest M.A."/>
            <person name="van Wyk S."/>
            <person name="Wingfield M.J."/>
            <person name="Xiong C."/>
            <person name="Yue Q."/>
            <person name="Zhang X."/>
        </authorList>
    </citation>
    <scope>NUCLEOTIDE SEQUENCE [LARGE SCALE GENOMIC DNA]</scope>
    <source>
        <strain evidence="2 3">BP 5553</strain>
    </source>
</reference>
<dbReference type="RefSeq" id="XP_031872882.1">
    <property type="nucleotide sequence ID" value="XM_032008828.1"/>
</dbReference>
<accession>A0A370TXG5</accession>
<dbReference type="GeneID" id="43593054"/>
<dbReference type="OrthoDB" id="10403461at2759"/>
<evidence type="ECO:0000256" key="1">
    <source>
        <dbReference type="SAM" id="SignalP"/>
    </source>
</evidence>